<proteinExistence type="predicted"/>
<reference evidence="2" key="1">
    <citation type="submission" date="2013-09" db="EMBL/GenBank/DDBJ databases">
        <title>Complete nucleotide sequence of Streptomyces linear plasmid pFRL6.</title>
        <authorList>
            <person name="Chen Z."/>
            <person name="Fang P."/>
            <person name="Qin Z."/>
        </authorList>
    </citation>
    <scope>NUCLEOTIDE SEQUENCE</scope>
    <source>
        <plasmid evidence="2">pFRL6</plasmid>
    </source>
</reference>
<accession>V9Z4U8</accession>
<sequence length="135" mass="15516">MARRIKRLAENFPDRPQRTWDMKTWLVTLPEKRLKLYAELSAFEAALLTMPPARDCMANWQAAAILADTYPGRFPAPTDQIARELLALRERARDRLRAENRSRPVKIMVPEPTPPSEPRRGRRTATRPATTLSPV</sequence>
<feature type="region of interest" description="Disordered" evidence="1">
    <location>
        <begin position="97"/>
        <end position="135"/>
    </location>
</feature>
<protein>
    <submittedName>
        <fullName evidence="2">Uncharacterized protein</fullName>
    </submittedName>
</protein>
<evidence type="ECO:0000256" key="1">
    <source>
        <dbReference type="SAM" id="MobiDB-lite"/>
    </source>
</evidence>
<name>V9Z4U8_9ACTN</name>
<geneLocation type="plasmid" evidence="2">
    <name>pFRL6</name>
</geneLocation>
<dbReference type="EMBL" id="KF602051">
    <property type="protein sequence ID" value="AHE40495.1"/>
    <property type="molecule type" value="Genomic_DNA"/>
</dbReference>
<keyword evidence="2" id="KW-0614">Plasmid</keyword>
<organism evidence="2">
    <name type="scientific">Streptomyces sp. F12</name>
    <dbReference type="NCBI Taxonomy" id="1436084"/>
    <lineage>
        <taxon>Bacteria</taxon>
        <taxon>Bacillati</taxon>
        <taxon>Actinomycetota</taxon>
        <taxon>Actinomycetes</taxon>
        <taxon>Kitasatosporales</taxon>
        <taxon>Streptomycetaceae</taxon>
        <taxon>Streptomyces</taxon>
    </lineage>
</organism>
<evidence type="ECO:0000313" key="2">
    <source>
        <dbReference type="EMBL" id="AHE40495.1"/>
    </source>
</evidence>
<dbReference type="AlphaFoldDB" id="V9Z4U8"/>
<gene>
    <name evidence="2" type="ORF">pFRL6_408</name>
</gene>
<feature type="compositionally biased region" description="Low complexity" evidence="1">
    <location>
        <begin position="126"/>
        <end position="135"/>
    </location>
</feature>